<accession>A0ACC5R6J0</accession>
<evidence type="ECO:0000313" key="2">
    <source>
        <dbReference type="Proteomes" id="UP000616151"/>
    </source>
</evidence>
<dbReference type="EMBL" id="JAENHL010000007">
    <property type="protein sequence ID" value="MBK1868274.1"/>
    <property type="molecule type" value="Genomic_DNA"/>
</dbReference>
<proteinExistence type="predicted"/>
<reference evidence="1" key="1">
    <citation type="submission" date="2021-01" db="EMBL/GenBank/DDBJ databases">
        <authorList>
            <person name="Sun Q."/>
        </authorList>
    </citation>
    <scope>NUCLEOTIDE SEQUENCE</scope>
    <source>
        <strain evidence="1">YIM B02566</strain>
    </source>
</reference>
<keyword evidence="2" id="KW-1185">Reference proteome</keyword>
<evidence type="ECO:0000313" key="1">
    <source>
        <dbReference type="EMBL" id="MBK1868274.1"/>
    </source>
</evidence>
<protein>
    <submittedName>
        <fullName evidence="1">Uncharacterized protein</fullName>
    </submittedName>
</protein>
<gene>
    <name evidence="1" type="ORF">JHL16_18115</name>
</gene>
<sequence length="110" mass="12446">MLRATTALFALALLALPAHAAPDLKPWQIRAKEEIGMQLGVRAVEWTQAMSLWVYVTDDGKTKWNAWASSLCVFTRDIGRDEKDYITVTVLDHAASARNEWQEYAKAYCD</sequence>
<organism evidence="1 2">
    <name type="scientific">Taklimakanibacter albus</name>
    <dbReference type="NCBI Taxonomy" id="2800327"/>
    <lineage>
        <taxon>Bacteria</taxon>
        <taxon>Pseudomonadati</taxon>
        <taxon>Pseudomonadota</taxon>
        <taxon>Alphaproteobacteria</taxon>
        <taxon>Hyphomicrobiales</taxon>
        <taxon>Aestuariivirgaceae</taxon>
        <taxon>Taklimakanibacter</taxon>
    </lineage>
</organism>
<name>A0ACC5R6J0_9HYPH</name>
<dbReference type="Proteomes" id="UP000616151">
    <property type="component" value="Unassembled WGS sequence"/>
</dbReference>
<comment type="caution">
    <text evidence="1">The sequence shown here is derived from an EMBL/GenBank/DDBJ whole genome shotgun (WGS) entry which is preliminary data.</text>
</comment>